<dbReference type="OrthoDB" id="9032054at2759"/>
<dbReference type="RefSeq" id="XP_042192489.1">
    <property type="nucleotide sequence ID" value="XM_042336555.1"/>
</dbReference>
<feature type="domain" description="Neurexin/syndecan/glycophorin C" evidence="6">
    <location>
        <begin position="45"/>
        <end position="63"/>
    </location>
</feature>
<keyword evidence="2 5" id="KW-0812">Transmembrane</keyword>
<keyword evidence="3 5" id="KW-1133">Transmembrane helix</keyword>
<dbReference type="GO" id="GO:0016020">
    <property type="term" value="C:membrane"/>
    <property type="evidence" value="ECO:0007669"/>
    <property type="project" value="UniProtKB-SubCell"/>
</dbReference>
<comment type="subcellular location">
    <subcellularLocation>
        <location evidence="1">Membrane</location>
        <topology evidence="1">Single-pass membrane protein</topology>
    </subcellularLocation>
</comment>
<dbReference type="GO" id="GO:0030863">
    <property type="term" value="C:cortical cytoskeleton"/>
    <property type="evidence" value="ECO:0007669"/>
    <property type="project" value="TreeGrafter"/>
</dbReference>
<evidence type="ECO:0000256" key="4">
    <source>
        <dbReference type="ARBA" id="ARBA00023136"/>
    </source>
</evidence>
<organism evidence="7">
    <name type="scientific">Callorhinchus milii</name>
    <name type="common">Ghost shark</name>
    <dbReference type="NCBI Taxonomy" id="7868"/>
    <lineage>
        <taxon>Eukaryota</taxon>
        <taxon>Metazoa</taxon>
        <taxon>Chordata</taxon>
        <taxon>Craniata</taxon>
        <taxon>Vertebrata</taxon>
        <taxon>Chondrichthyes</taxon>
        <taxon>Holocephali</taxon>
        <taxon>Chimaeriformes</taxon>
        <taxon>Callorhinchidae</taxon>
        <taxon>Callorhinchus</taxon>
    </lineage>
</organism>
<protein>
    <submittedName>
        <fullName evidence="7">Glycophorin-C-like protein</fullName>
    </submittedName>
</protein>
<dbReference type="AlphaFoldDB" id="V9LJG1"/>
<name>V9LJG1_CALMI</name>
<dbReference type="GeneID" id="103180428"/>
<reference evidence="7" key="1">
    <citation type="journal article" date="2014" name="Nature">
        <title>Elephant shark genome provides unique insights into gnathostome evolution.</title>
        <authorList>
            <consortium name="International Elephant Shark Genome Sequencing Consortium"/>
            <person name="Venkatesh B."/>
            <person name="Lee A.P."/>
            <person name="Ravi V."/>
            <person name="Maurya A.K."/>
            <person name="Lian M.M."/>
            <person name="Swann J.B."/>
            <person name="Ohta Y."/>
            <person name="Flajnik M.F."/>
            <person name="Sutoh Y."/>
            <person name="Kasahara M."/>
            <person name="Hoon S."/>
            <person name="Gangu V."/>
            <person name="Roy S.W."/>
            <person name="Irimia M."/>
            <person name="Korzh V."/>
            <person name="Kondrychyn I."/>
            <person name="Lim Z.W."/>
            <person name="Tay B.H."/>
            <person name="Tohari S."/>
            <person name="Kong K.W."/>
            <person name="Ho S."/>
            <person name="Lorente-Galdos B."/>
            <person name="Quilez J."/>
            <person name="Marques-Bonet T."/>
            <person name="Raney B.J."/>
            <person name="Ingham P.W."/>
            <person name="Tay A."/>
            <person name="Hillier L.W."/>
            <person name="Minx P."/>
            <person name="Boehm T."/>
            <person name="Wilson R.K."/>
            <person name="Brenner S."/>
            <person name="Warren W.C."/>
        </authorList>
    </citation>
    <scope>NUCLEOTIDE SEQUENCE</scope>
    <source>
        <tissue evidence="7">Gills</tissue>
    </source>
</reference>
<evidence type="ECO:0000256" key="3">
    <source>
        <dbReference type="ARBA" id="ARBA00022989"/>
    </source>
</evidence>
<dbReference type="InterPro" id="IPR003585">
    <property type="entry name" value="Neurexin-like"/>
</dbReference>
<accession>V9LJG1</accession>
<evidence type="ECO:0000313" key="7">
    <source>
        <dbReference type="EMBL" id="AFP13639.1"/>
    </source>
</evidence>
<dbReference type="SMART" id="SM00294">
    <property type="entry name" value="4.1m"/>
    <property type="match status" value="1"/>
</dbReference>
<evidence type="ECO:0000256" key="1">
    <source>
        <dbReference type="ARBA" id="ARBA00004167"/>
    </source>
</evidence>
<sequence>MSDPPTVLPTPAANTVDTVPAADFAVIGGVIAAVAFITVCLFAVLIRYAYQHKGSYNTNEAKGTEFAESADEALKNDPNFQEAMDESKKEYFI</sequence>
<evidence type="ECO:0000256" key="5">
    <source>
        <dbReference type="SAM" id="Phobius"/>
    </source>
</evidence>
<dbReference type="KEGG" id="cmk:103180428"/>
<feature type="transmembrane region" description="Helical" evidence="5">
    <location>
        <begin position="24"/>
        <end position="46"/>
    </location>
</feature>
<dbReference type="PANTHER" id="PTHR47614:SF2">
    <property type="entry name" value="GLYCOPHORIN-C"/>
    <property type="match status" value="1"/>
</dbReference>
<evidence type="ECO:0000256" key="2">
    <source>
        <dbReference type="ARBA" id="ARBA00022692"/>
    </source>
</evidence>
<dbReference type="EMBL" id="JW881122">
    <property type="protein sequence ID" value="AFP13639.1"/>
    <property type="molecule type" value="mRNA"/>
</dbReference>
<proteinExistence type="evidence at transcript level"/>
<evidence type="ECO:0000259" key="6">
    <source>
        <dbReference type="SMART" id="SM00294"/>
    </source>
</evidence>
<dbReference type="InterPro" id="IPR042192">
    <property type="entry name" value="Glycophorin-C"/>
</dbReference>
<keyword evidence="4 5" id="KW-0472">Membrane</keyword>
<dbReference type="PANTHER" id="PTHR47614">
    <property type="entry name" value="GLYCOPHORIN-C"/>
    <property type="match status" value="1"/>
</dbReference>
<dbReference type="CTD" id="2995"/>